<dbReference type="Proteomes" id="UP000009080">
    <property type="component" value="Chromosome"/>
</dbReference>
<keyword evidence="2" id="KW-1185">Reference proteome</keyword>
<organism evidence="1 2">
    <name type="scientific">Teredinibacter turnerae (strain ATCC 39867 / T7901)</name>
    <dbReference type="NCBI Taxonomy" id="377629"/>
    <lineage>
        <taxon>Bacteria</taxon>
        <taxon>Pseudomonadati</taxon>
        <taxon>Pseudomonadota</taxon>
        <taxon>Gammaproteobacteria</taxon>
        <taxon>Cellvibrionales</taxon>
        <taxon>Cellvibrionaceae</taxon>
        <taxon>Teredinibacter</taxon>
    </lineage>
</organism>
<dbReference type="KEGG" id="ttu:TERTU_3630"/>
<dbReference type="EMBL" id="CP001614">
    <property type="protein sequence ID" value="ACR14254.1"/>
    <property type="molecule type" value="Genomic_DNA"/>
</dbReference>
<dbReference type="HOGENOM" id="CLU_2588548_0_0_6"/>
<dbReference type="RefSeq" id="WP_015820370.1">
    <property type="nucleotide sequence ID" value="NC_012997.1"/>
</dbReference>
<dbReference type="STRING" id="377629.TERTU_3630"/>
<accession>C5BS27</accession>
<gene>
    <name evidence="1" type="ordered locus">TERTU_3630</name>
</gene>
<proteinExistence type="predicted"/>
<dbReference type="AlphaFoldDB" id="C5BS27"/>
<evidence type="ECO:0000313" key="1">
    <source>
        <dbReference type="EMBL" id="ACR14254.1"/>
    </source>
</evidence>
<protein>
    <submittedName>
        <fullName evidence="1">Uncharacterized protein</fullName>
    </submittedName>
</protein>
<evidence type="ECO:0000313" key="2">
    <source>
        <dbReference type="Proteomes" id="UP000009080"/>
    </source>
</evidence>
<reference evidence="1 2" key="1">
    <citation type="journal article" date="2009" name="PLoS ONE">
        <title>The complete genome of Teredinibacter turnerae T7901: an intracellular endosymbiont of marine wood-boring bivalves (shipworms).</title>
        <authorList>
            <person name="Yang J.C."/>
            <person name="Madupu R."/>
            <person name="Durkin A.S."/>
            <person name="Ekborg N.A."/>
            <person name="Pedamallu C.S."/>
            <person name="Hostetler J.B."/>
            <person name="Radune D."/>
            <person name="Toms B.S."/>
            <person name="Henrissat B."/>
            <person name="Coutinho P.M."/>
            <person name="Schwarz S."/>
            <person name="Field L."/>
            <person name="Trindade-Silva A.E."/>
            <person name="Soares C.A.G."/>
            <person name="Elshahawi S."/>
            <person name="Hanora A."/>
            <person name="Schmidt E.W."/>
            <person name="Haygood M.G."/>
            <person name="Posfai J."/>
            <person name="Benner J."/>
            <person name="Madinger C."/>
            <person name="Nove J."/>
            <person name="Anton B."/>
            <person name="Chaudhary K."/>
            <person name="Foster J."/>
            <person name="Holman A."/>
            <person name="Kumar S."/>
            <person name="Lessard P.A."/>
            <person name="Luyten Y.A."/>
            <person name="Slatko B."/>
            <person name="Wood N."/>
            <person name="Wu B."/>
            <person name="Teplitski M."/>
            <person name="Mougous J.D."/>
            <person name="Ward N."/>
            <person name="Eisen J.A."/>
            <person name="Badger J.H."/>
            <person name="Distel D.L."/>
        </authorList>
    </citation>
    <scope>NUCLEOTIDE SEQUENCE [LARGE SCALE GENOMIC DNA]</scope>
    <source>
        <strain evidence="2">ATCC 39867 / T7901</strain>
    </source>
</reference>
<name>C5BS27_TERTT</name>
<sequence length="80" mass="8918">MARVKLGIDAKISELRLKNRLHRKRVMPLVADIEQSPDKYIWSMAGVSFGCGLFAPKIYRARHHLAGMGFGAGRLLIGLL</sequence>